<proteinExistence type="predicted"/>
<feature type="domain" description="Biotin carboxylation" evidence="5">
    <location>
        <begin position="1"/>
        <end position="129"/>
    </location>
</feature>
<dbReference type="InterPro" id="IPR016185">
    <property type="entry name" value="PreATP-grasp_dom_sf"/>
</dbReference>
<dbReference type="PANTHER" id="PTHR18866">
    <property type="entry name" value="CARBOXYLASE:PYRUVATE/ACETYL-COA/PROPIONYL-COA CARBOXYLASE"/>
    <property type="match status" value="1"/>
</dbReference>
<dbReference type="SUPFAM" id="SSF52440">
    <property type="entry name" value="PreATP-grasp domain"/>
    <property type="match status" value="1"/>
</dbReference>
<dbReference type="EMBL" id="UINC01022640">
    <property type="protein sequence ID" value="SVA92683.1"/>
    <property type="molecule type" value="Genomic_DNA"/>
</dbReference>
<dbReference type="InterPro" id="IPR011764">
    <property type="entry name" value="Biotin_carboxylation_dom"/>
</dbReference>
<evidence type="ECO:0000256" key="1">
    <source>
        <dbReference type="ARBA" id="ARBA00022598"/>
    </source>
</evidence>
<dbReference type="Pfam" id="PF00289">
    <property type="entry name" value="Biotin_carb_N"/>
    <property type="match status" value="1"/>
</dbReference>
<sequence>MIKKILIANRGEIACRIINTAKKLNIKTVAVFSEADKNSLFVSRADESYCIGSSEPSESYLNINKIIAVAKKSKSNAIHPGYGFLSENADFVKRLNKEKIIFIGPNPKAIKKMGDKIESKNLAIKLNIK</sequence>
<keyword evidence="2" id="KW-0547">Nucleotide-binding</keyword>
<reference evidence="6" key="1">
    <citation type="submission" date="2018-05" db="EMBL/GenBank/DDBJ databases">
        <authorList>
            <person name="Lanie J.A."/>
            <person name="Ng W.-L."/>
            <person name="Kazmierczak K.M."/>
            <person name="Andrzejewski T.M."/>
            <person name="Davidsen T.M."/>
            <person name="Wayne K.J."/>
            <person name="Tettelin H."/>
            <person name="Glass J.I."/>
            <person name="Rusch D."/>
            <person name="Podicherti R."/>
            <person name="Tsui H.-C.T."/>
            <person name="Winkler M.E."/>
        </authorList>
    </citation>
    <scope>NUCLEOTIDE SEQUENCE</scope>
</reference>
<dbReference type="GO" id="GO:0004658">
    <property type="term" value="F:propionyl-CoA carboxylase activity"/>
    <property type="evidence" value="ECO:0007669"/>
    <property type="project" value="TreeGrafter"/>
</dbReference>
<dbReference type="FunFam" id="3.40.50.20:FF:000010">
    <property type="entry name" value="Propionyl-CoA carboxylase subunit alpha"/>
    <property type="match status" value="1"/>
</dbReference>
<evidence type="ECO:0000256" key="2">
    <source>
        <dbReference type="ARBA" id="ARBA00022741"/>
    </source>
</evidence>
<accession>A0A381ZVB4</accession>
<dbReference type="PANTHER" id="PTHR18866:SF33">
    <property type="entry name" value="METHYLCROTONOYL-COA CARBOXYLASE SUBUNIT ALPHA, MITOCHONDRIAL-RELATED"/>
    <property type="match status" value="1"/>
</dbReference>
<dbReference type="GO" id="GO:0005739">
    <property type="term" value="C:mitochondrion"/>
    <property type="evidence" value="ECO:0007669"/>
    <property type="project" value="TreeGrafter"/>
</dbReference>
<name>A0A381ZVB4_9ZZZZ</name>
<gene>
    <name evidence="6" type="ORF">METZ01_LOCUS145537</name>
</gene>
<dbReference type="InterPro" id="IPR005481">
    <property type="entry name" value="BC-like_N"/>
</dbReference>
<protein>
    <recommendedName>
        <fullName evidence="5">Biotin carboxylation domain-containing protein</fullName>
    </recommendedName>
</protein>
<dbReference type="InterPro" id="IPR050856">
    <property type="entry name" value="Biotin_carboxylase_complex"/>
</dbReference>
<dbReference type="AlphaFoldDB" id="A0A381ZVB4"/>
<evidence type="ECO:0000259" key="5">
    <source>
        <dbReference type="PROSITE" id="PS50979"/>
    </source>
</evidence>
<keyword evidence="4" id="KW-0092">Biotin</keyword>
<organism evidence="6">
    <name type="scientific">marine metagenome</name>
    <dbReference type="NCBI Taxonomy" id="408172"/>
    <lineage>
        <taxon>unclassified sequences</taxon>
        <taxon>metagenomes</taxon>
        <taxon>ecological metagenomes</taxon>
    </lineage>
</organism>
<evidence type="ECO:0000256" key="3">
    <source>
        <dbReference type="ARBA" id="ARBA00022840"/>
    </source>
</evidence>
<dbReference type="GO" id="GO:0005524">
    <property type="term" value="F:ATP binding"/>
    <property type="evidence" value="ECO:0007669"/>
    <property type="project" value="UniProtKB-KW"/>
</dbReference>
<keyword evidence="1" id="KW-0436">Ligase</keyword>
<dbReference type="PROSITE" id="PS50979">
    <property type="entry name" value="BC"/>
    <property type="match status" value="1"/>
</dbReference>
<keyword evidence="3" id="KW-0067">ATP-binding</keyword>
<dbReference type="Gene3D" id="3.40.50.20">
    <property type="match status" value="1"/>
</dbReference>
<evidence type="ECO:0000256" key="4">
    <source>
        <dbReference type="ARBA" id="ARBA00023267"/>
    </source>
</evidence>
<evidence type="ECO:0000313" key="6">
    <source>
        <dbReference type="EMBL" id="SVA92683.1"/>
    </source>
</evidence>
<feature type="non-terminal residue" evidence="6">
    <location>
        <position position="129"/>
    </location>
</feature>